<gene>
    <name evidence="8" type="ordered locus">Trebr_0051</name>
</gene>
<feature type="transmembrane region" description="Helical" evidence="7">
    <location>
        <begin position="157"/>
        <end position="178"/>
    </location>
</feature>
<keyword evidence="6 7" id="KW-0472">Membrane</keyword>
<evidence type="ECO:0000313" key="9">
    <source>
        <dbReference type="Proteomes" id="UP000006546"/>
    </source>
</evidence>
<feature type="transmembrane region" description="Helical" evidence="7">
    <location>
        <begin position="120"/>
        <end position="145"/>
    </location>
</feature>
<dbReference type="eggNOG" id="COG0679">
    <property type="taxonomic scope" value="Bacteria"/>
</dbReference>
<feature type="transmembrane region" description="Helical" evidence="7">
    <location>
        <begin position="60"/>
        <end position="80"/>
    </location>
</feature>
<dbReference type="AlphaFoldDB" id="F4LKP8"/>
<dbReference type="PANTHER" id="PTHR36838">
    <property type="entry name" value="AUXIN EFFLUX CARRIER FAMILY PROTEIN"/>
    <property type="match status" value="1"/>
</dbReference>
<dbReference type="RefSeq" id="WP_013757229.1">
    <property type="nucleotide sequence ID" value="NC_015500.1"/>
</dbReference>
<dbReference type="GO" id="GO:0055085">
    <property type="term" value="P:transmembrane transport"/>
    <property type="evidence" value="ECO:0007669"/>
    <property type="project" value="InterPro"/>
</dbReference>
<dbReference type="Proteomes" id="UP000006546">
    <property type="component" value="Chromosome"/>
</dbReference>
<dbReference type="InterPro" id="IPR004776">
    <property type="entry name" value="Mem_transp_PIN-like"/>
</dbReference>
<reference evidence="9" key="1">
    <citation type="submission" date="2011-04" db="EMBL/GenBank/DDBJ databases">
        <title>The complete genome of Treponema brennaborense DSM 12168.</title>
        <authorList>
            <person name="Lucas S."/>
            <person name="Han J."/>
            <person name="Lapidus A."/>
            <person name="Bruce D."/>
            <person name="Goodwin L."/>
            <person name="Pitluck S."/>
            <person name="Peters L."/>
            <person name="Kyrpides N."/>
            <person name="Mavromatis K."/>
            <person name="Ivanova N."/>
            <person name="Mikhailova N."/>
            <person name="Pagani I."/>
            <person name="Teshima H."/>
            <person name="Detter J.C."/>
            <person name="Tapia R."/>
            <person name="Han C."/>
            <person name="Land M."/>
            <person name="Hauser L."/>
            <person name="Markowitz V."/>
            <person name="Cheng J.-F."/>
            <person name="Hugenholtz P."/>
            <person name="Woyke T."/>
            <person name="Wu D."/>
            <person name="Gronow S."/>
            <person name="Wellnitz S."/>
            <person name="Brambilla E."/>
            <person name="Klenk H.-P."/>
            <person name="Eisen J.A."/>
        </authorList>
    </citation>
    <scope>NUCLEOTIDE SEQUENCE [LARGE SCALE GENOMIC DNA]</scope>
    <source>
        <strain evidence="9">DSM 12168 / CIP 105900 / DD5/3</strain>
    </source>
</reference>
<dbReference type="PANTHER" id="PTHR36838:SF3">
    <property type="entry name" value="TRANSPORTER AUXIN EFFLUX CARRIER EC FAMILY"/>
    <property type="match status" value="1"/>
</dbReference>
<dbReference type="Pfam" id="PF03547">
    <property type="entry name" value="Mem_trans"/>
    <property type="match status" value="1"/>
</dbReference>
<evidence type="ECO:0000256" key="5">
    <source>
        <dbReference type="ARBA" id="ARBA00022989"/>
    </source>
</evidence>
<dbReference type="EMBL" id="CP002696">
    <property type="protein sequence ID" value="AEE15509.1"/>
    <property type="molecule type" value="Genomic_DNA"/>
</dbReference>
<dbReference type="STRING" id="906968.Trebr_0051"/>
<evidence type="ECO:0000313" key="8">
    <source>
        <dbReference type="EMBL" id="AEE15509.1"/>
    </source>
</evidence>
<evidence type="ECO:0000256" key="7">
    <source>
        <dbReference type="SAM" id="Phobius"/>
    </source>
</evidence>
<feature type="transmembrane region" description="Helical" evidence="7">
    <location>
        <begin position="33"/>
        <end position="54"/>
    </location>
</feature>
<evidence type="ECO:0000256" key="1">
    <source>
        <dbReference type="ARBA" id="ARBA00004141"/>
    </source>
</evidence>
<keyword evidence="9" id="KW-1185">Reference proteome</keyword>
<feature type="transmembrane region" description="Helical" evidence="7">
    <location>
        <begin position="293"/>
        <end position="315"/>
    </location>
</feature>
<feature type="transmembrane region" description="Helical" evidence="7">
    <location>
        <begin position="6"/>
        <end position="21"/>
    </location>
</feature>
<name>F4LKP8_TREBD</name>
<accession>F4LKP8</accession>
<protein>
    <submittedName>
        <fullName evidence="8">Auxin Efflux Carrier</fullName>
    </submittedName>
</protein>
<dbReference type="GO" id="GO:0016020">
    <property type="term" value="C:membrane"/>
    <property type="evidence" value="ECO:0007669"/>
    <property type="project" value="UniProtKB-SubCell"/>
</dbReference>
<evidence type="ECO:0000256" key="6">
    <source>
        <dbReference type="ARBA" id="ARBA00023136"/>
    </source>
</evidence>
<evidence type="ECO:0000256" key="4">
    <source>
        <dbReference type="ARBA" id="ARBA00022692"/>
    </source>
</evidence>
<keyword evidence="3" id="KW-1003">Cell membrane</keyword>
<feature type="transmembrane region" description="Helical" evidence="7">
    <location>
        <begin position="92"/>
        <end position="114"/>
    </location>
</feature>
<proteinExistence type="predicted"/>
<keyword evidence="2" id="KW-0813">Transport</keyword>
<keyword evidence="4 7" id="KW-0812">Transmembrane</keyword>
<evidence type="ECO:0000256" key="3">
    <source>
        <dbReference type="ARBA" id="ARBA00022475"/>
    </source>
</evidence>
<keyword evidence="5 7" id="KW-1133">Transmembrane helix</keyword>
<dbReference type="OrthoDB" id="371211at2"/>
<dbReference type="KEGG" id="tbe:Trebr_0051"/>
<organism evidence="8 9">
    <name type="scientific">Treponema brennaborense (strain DSM 12168 / CIP 105900 / DD5/3)</name>
    <dbReference type="NCBI Taxonomy" id="906968"/>
    <lineage>
        <taxon>Bacteria</taxon>
        <taxon>Pseudomonadati</taxon>
        <taxon>Spirochaetota</taxon>
        <taxon>Spirochaetia</taxon>
        <taxon>Spirochaetales</taxon>
        <taxon>Treponemataceae</taxon>
        <taxon>Treponema</taxon>
    </lineage>
</organism>
<sequence>MRILEIVVPVFFLIALGYVLKRKKIISDSGIASIKNIAVNVFLPAIAFNVLINGKFGKSSLVLIGTEIVVLFAAYGAGFFCKRFFDRSVQGYVPLAVTTFEGGMFGWAMISILVGAENLFYIIPMDMMNGIFCFTIMATSLKILAGSKMTIGETVKSFFTSPLILAVIAGFIGCAFQLGTKINDSAFSEVYRQCIRWLTEPLSPVILLCIGSGLEFNRRIFAKGIKLVCCRLVVMGILCALVLFFLSRIIGLFPALTVSIVTYFFIPSSFLLPMYTNEKESVEFTSGFLSLQIIVSLIIFTVISICVQTGVFGSIS</sequence>
<evidence type="ECO:0000256" key="2">
    <source>
        <dbReference type="ARBA" id="ARBA00022448"/>
    </source>
</evidence>
<comment type="subcellular location">
    <subcellularLocation>
        <location evidence="1">Membrane</location>
        <topology evidence="1">Multi-pass membrane protein</topology>
    </subcellularLocation>
</comment>
<dbReference type="HOGENOM" id="CLU_075776_0_0_12"/>
<feature type="transmembrane region" description="Helical" evidence="7">
    <location>
        <begin position="228"/>
        <end position="246"/>
    </location>
</feature>
<feature type="transmembrane region" description="Helical" evidence="7">
    <location>
        <begin position="252"/>
        <end position="272"/>
    </location>
</feature>